<dbReference type="EMBL" id="JPKY01000052">
    <property type="protein sequence ID" value="KFH44232.1"/>
    <property type="molecule type" value="Genomic_DNA"/>
</dbReference>
<evidence type="ECO:0000313" key="4">
    <source>
        <dbReference type="Proteomes" id="UP000029964"/>
    </source>
</evidence>
<feature type="domain" description="EthD" evidence="2">
    <location>
        <begin position="54"/>
        <end position="150"/>
    </location>
</feature>
<comment type="caution">
    <text evidence="3">The sequence shown here is derived from an EMBL/GenBank/DDBJ whole genome shotgun (WGS) entry which is preliminary data.</text>
</comment>
<dbReference type="SUPFAM" id="SSF54909">
    <property type="entry name" value="Dimeric alpha+beta barrel"/>
    <property type="match status" value="1"/>
</dbReference>
<dbReference type="AlphaFoldDB" id="A0A086T4F0"/>
<dbReference type="Pfam" id="PF07110">
    <property type="entry name" value="EthD"/>
    <property type="match status" value="1"/>
</dbReference>
<sequence length="178" mass="20398">MLIDNAGSSTLFSAASDRVENAGTPLTSAVSPVRHFKMMNTEPLVRVTVCVNRRPGMSEDEFSDYWVNKHGPLATEWLLRCGILRYVQYHTTSKHRNLAKKMSEAVGRPTLQYDGMGDFWVRKYEDFEAAFLDQEYQDKIRPDELKLIDMDSISVTVGVEYVVIDDGKLVEKHERTEF</sequence>
<comment type="similarity">
    <text evidence="1">Belongs to the tpcK family.</text>
</comment>
<dbReference type="InterPro" id="IPR009799">
    <property type="entry name" value="EthD_dom"/>
</dbReference>
<evidence type="ECO:0000256" key="1">
    <source>
        <dbReference type="ARBA" id="ARBA00005986"/>
    </source>
</evidence>
<organism evidence="3 4">
    <name type="scientific">Hapsidospora chrysogenum (strain ATCC 11550 / CBS 779.69 / DSM 880 / IAM 14645 / JCM 23072 / IMI 49137)</name>
    <name type="common">Acremonium chrysogenum</name>
    <dbReference type="NCBI Taxonomy" id="857340"/>
    <lineage>
        <taxon>Eukaryota</taxon>
        <taxon>Fungi</taxon>
        <taxon>Dikarya</taxon>
        <taxon>Ascomycota</taxon>
        <taxon>Pezizomycotina</taxon>
        <taxon>Sordariomycetes</taxon>
        <taxon>Hypocreomycetidae</taxon>
        <taxon>Hypocreales</taxon>
        <taxon>Bionectriaceae</taxon>
        <taxon>Hapsidospora</taxon>
    </lineage>
</organism>
<proteinExistence type="inferred from homology"/>
<dbReference type="STRING" id="857340.A0A086T4F0"/>
<dbReference type="OrthoDB" id="3454835at2759"/>
<name>A0A086T4F0_HAPC1</name>
<evidence type="ECO:0000259" key="2">
    <source>
        <dbReference type="Pfam" id="PF07110"/>
    </source>
</evidence>
<accession>A0A086T4F0</accession>
<keyword evidence="4" id="KW-1185">Reference proteome</keyword>
<protein>
    <recommendedName>
        <fullName evidence="2">EthD domain-containing protein</fullName>
    </recommendedName>
</protein>
<gene>
    <name evidence="3" type="ORF">ACRE_049650</name>
</gene>
<dbReference type="GO" id="GO:0016491">
    <property type="term" value="F:oxidoreductase activity"/>
    <property type="evidence" value="ECO:0007669"/>
    <property type="project" value="InterPro"/>
</dbReference>
<reference evidence="4" key="1">
    <citation type="journal article" date="2014" name="Genome Announc.">
        <title>Genome sequence and annotation of Acremonium chrysogenum, producer of the beta-lactam antibiotic cephalosporin C.</title>
        <authorList>
            <person name="Terfehr D."/>
            <person name="Dahlmann T.A."/>
            <person name="Specht T."/>
            <person name="Zadra I."/>
            <person name="Kuernsteiner H."/>
            <person name="Kueck U."/>
        </authorList>
    </citation>
    <scope>NUCLEOTIDE SEQUENCE [LARGE SCALE GENOMIC DNA]</scope>
    <source>
        <strain evidence="4">ATCC 11550 / CBS 779.69 / DSM 880 / IAM 14645 / JCM 23072 / IMI 49137</strain>
    </source>
</reference>
<evidence type="ECO:0000313" key="3">
    <source>
        <dbReference type="EMBL" id="KFH44232.1"/>
    </source>
</evidence>
<dbReference type="Gene3D" id="3.30.70.100">
    <property type="match status" value="1"/>
</dbReference>
<dbReference type="Proteomes" id="UP000029964">
    <property type="component" value="Unassembled WGS sequence"/>
</dbReference>
<dbReference type="InterPro" id="IPR011008">
    <property type="entry name" value="Dimeric_a/b-barrel"/>
</dbReference>
<dbReference type="HOGENOM" id="CLU_115019_0_1_1"/>